<dbReference type="Proteomes" id="UP000886885">
    <property type="component" value="Chromosome 15A"/>
</dbReference>
<proteinExistence type="predicted"/>
<dbReference type="Pfam" id="PF01486">
    <property type="entry name" value="K-box"/>
    <property type="match status" value="1"/>
</dbReference>
<keyword evidence="6" id="KW-1185">Reference proteome</keyword>
<feature type="transmembrane region" description="Helical" evidence="2">
    <location>
        <begin position="243"/>
        <end position="261"/>
    </location>
</feature>
<feature type="transmembrane region" description="Helical" evidence="2">
    <location>
        <begin position="218"/>
        <end position="237"/>
    </location>
</feature>
<feature type="region of interest" description="Disordered" evidence="1">
    <location>
        <begin position="271"/>
        <end position="294"/>
    </location>
</feature>
<evidence type="ECO:0000313" key="5">
    <source>
        <dbReference type="EMBL" id="KAG6747372.1"/>
    </source>
</evidence>
<feature type="domain" description="MADS-box" evidence="3">
    <location>
        <begin position="1"/>
        <end position="61"/>
    </location>
</feature>
<dbReference type="InterPro" id="IPR002100">
    <property type="entry name" value="TF_MADSbox"/>
</dbReference>
<comment type="caution">
    <text evidence="5">The sequence shown here is derived from an EMBL/GenBank/DDBJ whole genome shotgun (WGS) entry which is preliminary data.</text>
</comment>
<dbReference type="GO" id="GO:0000977">
    <property type="term" value="F:RNA polymerase II transcription regulatory region sequence-specific DNA binding"/>
    <property type="evidence" value="ECO:0007669"/>
    <property type="project" value="InterPro"/>
</dbReference>
<feature type="domain" description="K-box" evidence="4">
    <location>
        <begin position="85"/>
        <end position="178"/>
    </location>
</feature>
<keyword evidence="2" id="KW-0472">Membrane</keyword>
<dbReference type="PROSITE" id="PS50066">
    <property type="entry name" value="MADS_BOX_2"/>
    <property type="match status" value="1"/>
</dbReference>
<dbReference type="Pfam" id="PF00319">
    <property type="entry name" value="SRF-TF"/>
    <property type="match status" value="1"/>
</dbReference>
<name>A0A8X7YD43_POPTO</name>
<feature type="compositionally biased region" description="Basic residues" evidence="1">
    <location>
        <begin position="283"/>
        <end position="294"/>
    </location>
</feature>
<dbReference type="PROSITE" id="PS51297">
    <property type="entry name" value="K_BOX"/>
    <property type="match status" value="1"/>
</dbReference>
<dbReference type="PROSITE" id="PS00350">
    <property type="entry name" value="MADS_BOX_1"/>
    <property type="match status" value="1"/>
</dbReference>
<reference evidence="5" key="1">
    <citation type="journal article" date="2020" name="bioRxiv">
        <title>Hybrid origin of Populus tomentosa Carr. identified through genome sequencing and phylogenomic analysis.</title>
        <authorList>
            <person name="An X."/>
            <person name="Gao K."/>
            <person name="Chen Z."/>
            <person name="Li J."/>
            <person name="Yang X."/>
            <person name="Yang X."/>
            <person name="Zhou J."/>
            <person name="Guo T."/>
            <person name="Zhao T."/>
            <person name="Huang S."/>
            <person name="Miao D."/>
            <person name="Khan W.U."/>
            <person name="Rao P."/>
            <person name="Ye M."/>
            <person name="Lei B."/>
            <person name="Liao W."/>
            <person name="Wang J."/>
            <person name="Ji L."/>
            <person name="Li Y."/>
            <person name="Guo B."/>
            <person name="Mustafa N.S."/>
            <person name="Li S."/>
            <person name="Yun Q."/>
            <person name="Keller S.R."/>
            <person name="Mao J."/>
            <person name="Zhang R."/>
            <person name="Strauss S.H."/>
        </authorList>
    </citation>
    <scope>NUCLEOTIDE SEQUENCE</scope>
    <source>
        <strain evidence="5">GM15</strain>
        <tissue evidence="5">Leaf</tissue>
    </source>
</reference>
<evidence type="ECO:0000259" key="4">
    <source>
        <dbReference type="PROSITE" id="PS51297"/>
    </source>
</evidence>
<evidence type="ECO:0000256" key="1">
    <source>
        <dbReference type="SAM" id="MobiDB-lite"/>
    </source>
</evidence>
<dbReference type="GO" id="GO:0046983">
    <property type="term" value="F:protein dimerization activity"/>
    <property type="evidence" value="ECO:0007669"/>
    <property type="project" value="InterPro"/>
</dbReference>
<dbReference type="PANTHER" id="PTHR48019">
    <property type="entry name" value="SERUM RESPONSE FACTOR HOMOLOG"/>
    <property type="match status" value="1"/>
</dbReference>
<protein>
    <submittedName>
        <fullName evidence="5">Uncharacterized protein</fullName>
    </submittedName>
</protein>
<dbReference type="InterPro" id="IPR050142">
    <property type="entry name" value="MADS-box/MEF2_TF"/>
</dbReference>
<gene>
    <name evidence="5" type="ORF">POTOM_049775</name>
</gene>
<accession>A0A8X7YD43</accession>
<evidence type="ECO:0000313" key="6">
    <source>
        <dbReference type="Proteomes" id="UP000886885"/>
    </source>
</evidence>
<dbReference type="CDD" id="cd00265">
    <property type="entry name" value="MADS_MEF2_like"/>
    <property type="match status" value="1"/>
</dbReference>
<dbReference type="OrthoDB" id="838225at2759"/>
<dbReference type="AlphaFoldDB" id="A0A8X7YD43"/>
<dbReference type="GO" id="GO:0045944">
    <property type="term" value="P:positive regulation of transcription by RNA polymerase II"/>
    <property type="evidence" value="ECO:0007669"/>
    <property type="project" value="InterPro"/>
</dbReference>
<dbReference type="GO" id="GO:0005634">
    <property type="term" value="C:nucleus"/>
    <property type="evidence" value="ECO:0007669"/>
    <property type="project" value="InterPro"/>
</dbReference>
<organism evidence="5 6">
    <name type="scientific">Populus tomentosa</name>
    <name type="common">Chinese white poplar</name>
    <dbReference type="NCBI Taxonomy" id="118781"/>
    <lineage>
        <taxon>Eukaryota</taxon>
        <taxon>Viridiplantae</taxon>
        <taxon>Streptophyta</taxon>
        <taxon>Embryophyta</taxon>
        <taxon>Tracheophyta</taxon>
        <taxon>Spermatophyta</taxon>
        <taxon>Magnoliopsida</taxon>
        <taxon>eudicotyledons</taxon>
        <taxon>Gunneridae</taxon>
        <taxon>Pentapetalae</taxon>
        <taxon>rosids</taxon>
        <taxon>fabids</taxon>
        <taxon>Malpighiales</taxon>
        <taxon>Salicaceae</taxon>
        <taxon>Saliceae</taxon>
        <taxon>Populus</taxon>
    </lineage>
</organism>
<sequence length="294" mass="33612">MARGKIAITRIENRAARQVTFSKRRVGLFKKTHELSVLCDAEIGLIVFSSNGKLSEFCSESSSIPHIIKRYEISKGMRVSESNDSEQNLKELKRIRKETDDLQLSMRCYKGESLSSLHYEDLVELEKQLECSVNKVRARKFELLQQQVDNLRRKHQVATLEQQHAAVAMVKPEEQQRMLEEFQFFGDEQPISNLLQLAPLPPHFPTQKFLQAQSKGNALAWIWFGVLIHVLLLWLFIIEFRWGTAGAALAFDITSGGVALAEKIIRQTMDPSEEHHSIGPTGKLHKHKPQATER</sequence>
<keyword evidence="2" id="KW-0812">Transmembrane</keyword>
<dbReference type="SMART" id="SM00432">
    <property type="entry name" value="MADS"/>
    <property type="match status" value="1"/>
</dbReference>
<dbReference type="InterPro" id="IPR002487">
    <property type="entry name" value="TF_Kbox"/>
</dbReference>
<evidence type="ECO:0000256" key="2">
    <source>
        <dbReference type="SAM" id="Phobius"/>
    </source>
</evidence>
<keyword evidence="2" id="KW-1133">Transmembrane helix</keyword>
<dbReference type="InterPro" id="IPR033896">
    <property type="entry name" value="MEF2-like_N"/>
</dbReference>
<evidence type="ECO:0000259" key="3">
    <source>
        <dbReference type="PROSITE" id="PS50066"/>
    </source>
</evidence>
<dbReference type="GO" id="GO:0003700">
    <property type="term" value="F:DNA-binding transcription factor activity"/>
    <property type="evidence" value="ECO:0007669"/>
    <property type="project" value="InterPro"/>
</dbReference>
<dbReference type="EMBL" id="JAAWWB010000029">
    <property type="protein sequence ID" value="KAG6747372.1"/>
    <property type="molecule type" value="Genomic_DNA"/>
</dbReference>